<accession>A0A455SLE7</accession>
<dbReference type="Pfam" id="PF03404">
    <property type="entry name" value="Mo-co_dimer"/>
    <property type="match status" value="1"/>
</dbReference>
<comment type="cofactor">
    <cofactor evidence="1">
        <name>Mo-molybdopterin</name>
        <dbReference type="ChEBI" id="CHEBI:71302"/>
    </cofactor>
</comment>
<evidence type="ECO:0000256" key="2">
    <source>
        <dbReference type="ARBA" id="ARBA00022505"/>
    </source>
</evidence>
<dbReference type="InterPro" id="IPR014756">
    <property type="entry name" value="Ig_E-set"/>
</dbReference>
<evidence type="ECO:0000256" key="4">
    <source>
        <dbReference type="ARBA" id="ARBA00023002"/>
    </source>
</evidence>
<name>A0A455SLE7_9CHLR</name>
<evidence type="ECO:0000259" key="5">
    <source>
        <dbReference type="Pfam" id="PF00174"/>
    </source>
</evidence>
<dbReference type="GO" id="GO:0006790">
    <property type="term" value="P:sulfur compound metabolic process"/>
    <property type="evidence" value="ECO:0007669"/>
    <property type="project" value="TreeGrafter"/>
</dbReference>
<dbReference type="PANTHER" id="PTHR19372:SF7">
    <property type="entry name" value="SULFITE OXIDASE, MITOCHONDRIAL"/>
    <property type="match status" value="1"/>
</dbReference>
<dbReference type="InterPro" id="IPR008335">
    <property type="entry name" value="Mopterin_OxRdtase_euk"/>
</dbReference>
<dbReference type="InterPro" id="IPR036374">
    <property type="entry name" value="OxRdtase_Mopterin-bd_sf"/>
</dbReference>
<dbReference type="InterPro" id="IPR000572">
    <property type="entry name" value="OxRdtase_Mopterin-bd_dom"/>
</dbReference>
<evidence type="ECO:0000313" key="7">
    <source>
        <dbReference type="EMBL" id="BBH87005.1"/>
    </source>
</evidence>
<dbReference type="CDD" id="cd02110">
    <property type="entry name" value="SO_family_Moco_dimer"/>
    <property type="match status" value="1"/>
</dbReference>
<reference evidence="7" key="1">
    <citation type="submission" date="2018-12" db="EMBL/GenBank/DDBJ databases">
        <title>Novel natural products biosynthetic potential of the class Ktedonobacteria.</title>
        <authorList>
            <person name="Zheng Y."/>
            <person name="Saitou A."/>
            <person name="Wang C.M."/>
            <person name="Toyoda A."/>
            <person name="Minakuchi Y."/>
            <person name="Sekiguchi Y."/>
            <person name="Ueda K."/>
            <person name="Takano H."/>
            <person name="Sakai Y."/>
            <person name="Yokota A."/>
            <person name="Yabe S."/>
        </authorList>
    </citation>
    <scope>NUCLEOTIDE SEQUENCE</scope>
    <source>
        <strain evidence="7">COM3</strain>
    </source>
</reference>
<dbReference type="FunFam" id="3.90.420.10:FF:000002">
    <property type="entry name" value="sulfite oxidase, mitochondrial"/>
    <property type="match status" value="1"/>
</dbReference>
<protein>
    <submittedName>
        <fullName evidence="7">Sulfite oxidase</fullName>
    </submittedName>
</protein>
<dbReference type="Gene3D" id="2.60.40.650">
    <property type="match status" value="1"/>
</dbReference>
<dbReference type="EMBL" id="AP019376">
    <property type="protein sequence ID" value="BBH87005.1"/>
    <property type="molecule type" value="Genomic_DNA"/>
</dbReference>
<dbReference type="AlphaFoldDB" id="A0A455SLE7"/>
<keyword evidence="4" id="KW-0560">Oxidoreductase</keyword>
<dbReference type="InterPro" id="IPR005066">
    <property type="entry name" value="MoCF_OxRdtse_dimer"/>
</dbReference>
<dbReference type="GO" id="GO:0030151">
    <property type="term" value="F:molybdenum ion binding"/>
    <property type="evidence" value="ECO:0007669"/>
    <property type="project" value="InterPro"/>
</dbReference>
<dbReference type="Gene3D" id="3.90.420.10">
    <property type="entry name" value="Oxidoreductase, molybdopterin-binding domain"/>
    <property type="match status" value="1"/>
</dbReference>
<sequence length="362" mass="40107">MTAHTHKSPLIVHRAHPLNAEPPGNLLQQSFLTPQQHFFVRTHGSIPEIDPSRYRLLLTGLVQQPRAFSLNELRSLAPARTVPVTLECAGNRRTDLMAVKPLGGEVPWGAGAISTANWRGIPLREVLRAVGVQANARYVAFTGLDETPFAGETVHFGSSITLGKALSQDVLLAYEMNDEPLTPEHGFPLRLIVPGYIGARSVKWLGEITLQHHPSTNPYQTCDYKLFPPNVTAQTADWSRGKTLESLVLNAVITTPQAGETVAAGRVQVRGYAISGEEAPVERVELSADDGQTWKTATIVERAGPYVWCFWELSLSLPPGDRQLIVRAWDTSKHTQPEDVRNLWNFKGYMNNAWHRVTIHLV</sequence>
<evidence type="ECO:0000259" key="6">
    <source>
        <dbReference type="Pfam" id="PF03404"/>
    </source>
</evidence>
<dbReference type="SUPFAM" id="SSF81296">
    <property type="entry name" value="E set domains"/>
    <property type="match status" value="1"/>
</dbReference>
<evidence type="ECO:0000256" key="3">
    <source>
        <dbReference type="ARBA" id="ARBA00022723"/>
    </source>
</evidence>
<proteinExistence type="predicted"/>
<dbReference type="GO" id="GO:0008482">
    <property type="term" value="F:sulfite oxidase activity"/>
    <property type="evidence" value="ECO:0007669"/>
    <property type="project" value="TreeGrafter"/>
</dbReference>
<feature type="domain" description="Oxidoreductase molybdopterin-binding" evidence="5">
    <location>
        <begin position="43"/>
        <end position="218"/>
    </location>
</feature>
<organism evidence="7">
    <name type="scientific">Thermosporothrix sp. COM3</name>
    <dbReference type="NCBI Taxonomy" id="2490863"/>
    <lineage>
        <taxon>Bacteria</taxon>
        <taxon>Bacillati</taxon>
        <taxon>Chloroflexota</taxon>
        <taxon>Ktedonobacteria</taxon>
        <taxon>Ktedonobacterales</taxon>
        <taxon>Thermosporotrichaceae</taxon>
        <taxon>Thermosporothrix</taxon>
    </lineage>
</organism>
<gene>
    <name evidence="7" type="ORF">KTC_17560</name>
</gene>
<feature type="domain" description="Moybdenum cofactor oxidoreductase dimerisation" evidence="6">
    <location>
        <begin position="246"/>
        <end position="360"/>
    </location>
</feature>
<dbReference type="Pfam" id="PF00174">
    <property type="entry name" value="Oxidored_molyb"/>
    <property type="match status" value="1"/>
</dbReference>
<keyword evidence="3" id="KW-0479">Metal-binding</keyword>
<dbReference type="GO" id="GO:0043546">
    <property type="term" value="F:molybdopterin cofactor binding"/>
    <property type="evidence" value="ECO:0007669"/>
    <property type="project" value="TreeGrafter"/>
</dbReference>
<evidence type="ECO:0000256" key="1">
    <source>
        <dbReference type="ARBA" id="ARBA00001924"/>
    </source>
</evidence>
<dbReference type="PRINTS" id="PR00407">
    <property type="entry name" value="EUMOPTERIN"/>
</dbReference>
<dbReference type="SUPFAM" id="SSF56524">
    <property type="entry name" value="Oxidoreductase molybdopterin-binding domain"/>
    <property type="match status" value="1"/>
</dbReference>
<keyword evidence="2" id="KW-0500">Molybdenum</keyword>
<dbReference type="PANTHER" id="PTHR19372">
    <property type="entry name" value="SULFITE REDUCTASE"/>
    <property type="match status" value="1"/>
</dbReference>
<dbReference type="GO" id="GO:0020037">
    <property type="term" value="F:heme binding"/>
    <property type="evidence" value="ECO:0007669"/>
    <property type="project" value="TreeGrafter"/>
</dbReference>